<evidence type="ECO:0000256" key="1">
    <source>
        <dbReference type="PROSITE-ProRule" id="PRU00023"/>
    </source>
</evidence>
<dbReference type="InterPro" id="IPR020683">
    <property type="entry name" value="DUF3447"/>
</dbReference>
<feature type="repeat" description="ANK" evidence="1">
    <location>
        <begin position="315"/>
        <end position="347"/>
    </location>
</feature>
<accession>A2DKV1</accession>
<dbReference type="KEGG" id="tva:5464420"/>
<proteinExistence type="predicted"/>
<dbReference type="eggNOG" id="KOG4177">
    <property type="taxonomic scope" value="Eukaryota"/>
</dbReference>
<protein>
    <submittedName>
        <fullName evidence="3">Ankyrin repeat protein, putative</fullName>
    </submittedName>
</protein>
<dbReference type="SUPFAM" id="SSF48403">
    <property type="entry name" value="Ankyrin repeat"/>
    <property type="match status" value="1"/>
</dbReference>
<feature type="repeat" description="ANK" evidence="1">
    <location>
        <begin position="513"/>
        <end position="540"/>
    </location>
</feature>
<dbReference type="InterPro" id="IPR002110">
    <property type="entry name" value="Ankyrin_rpt"/>
</dbReference>
<evidence type="ECO:0000313" key="3">
    <source>
        <dbReference type="EMBL" id="EAY18904.1"/>
    </source>
</evidence>
<keyword evidence="4" id="KW-1185">Reference proteome</keyword>
<organism evidence="3 4">
    <name type="scientific">Trichomonas vaginalis (strain ATCC PRA-98 / G3)</name>
    <dbReference type="NCBI Taxonomy" id="412133"/>
    <lineage>
        <taxon>Eukaryota</taxon>
        <taxon>Metamonada</taxon>
        <taxon>Parabasalia</taxon>
        <taxon>Trichomonadida</taxon>
        <taxon>Trichomonadidae</taxon>
        <taxon>Trichomonas</taxon>
    </lineage>
</organism>
<dbReference type="Proteomes" id="UP000001542">
    <property type="component" value="Unassembled WGS sequence"/>
</dbReference>
<feature type="domain" description="DUF3447" evidence="2">
    <location>
        <begin position="201"/>
        <end position="276"/>
    </location>
</feature>
<dbReference type="InParanoid" id="A2DKV1"/>
<dbReference type="PRINTS" id="PR01415">
    <property type="entry name" value="ANKYRIN"/>
</dbReference>
<sequence length="540" mass="61911">MTFDETSPIHYNELINTYKNYCNAFDSLYQLNTKDENQLATIYKNLKVHLIDSNKYPPDLIISDISFISIYKKRFMKSFLAIAKQIFDEYRPNKIVNIHYVFDYLFYKEYGIVLQETNKRKFKECETKNYSSDIHEANTIYKAIMDNDKELFISSIERCEFDKNKKLKNDLYPSNEDGYSYIELCCYYGSVDCFKFLITKFHSKITQKCLHFSFLGGNQEILSECLKYQQPSQECKRYAIASHNIDFVSFLINEYNIKINLDYCRMYNNLQAFLIYLDQTNNINTCFVYSPTFHLLSLWKYFISLGAKINAKDYKDCTPLHFAVLSNSKEIVEFLISHGANINAKNEQRDTPLHYAALLDCKEIAEVLILHGADIDAKNLFGKTPLHVAAENNSKEIAKVLIAHGANVNAQKLMGEVPLHLAAKNNSKEVVEVLISLGANIDFSNAIIGTPLHLAAKNNSKVVVEVLILHGANINFRNATIGTPLHVAVEDNNKEMVEFLISHGADINAKNEYMRTPLQVASQKNNNEIVEVLIYHGAKL</sequence>
<dbReference type="SMART" id="SM00248">
    <property type="entry name" value="ANK"/>
    <property type="match status" value="8"/>
</dbReference>
<reference evidence="3" key="1">
    <citation type="submission" date="2006-10" db="EMBL/GenBank/DDBJ databases">
        <authorList>
            <person name="Amadeo P."/>
            <person name="Zhao Q."/>
            <person name="Wortman J."/>
            <person name="Fraser-Liggett C."/>
            <person name="Carlton J."/>
        </authorList>
    </citation>
    <scope>NUCLEOTIDE SEQUENCE</scope>
    <source>
        <strain evidence="3">G3</strain>
    </source>
</reference>
<name>A2DKV1_TRIV3</name>
<dbReference type="STRING" id="5722.A2DKV1"/>
<feature type="repeat" description="ANK" evidence="1">
    <location>
        <begin position="381"/>
        <end position="413"/>
    </location>
</feature>
<dbReference type="VEuPathDB" id="TrichDB:TVAG_146470"/>
<dbReference type="PROSITE" id="PS50297">
    <property type="entry name" value="ANK_REP_REGION"/>
    <property type="match status" value="7"/>
</dbReference>
<dbReference type="EMBL" id="DS113213">
    <property type="protein sequence ID" value="EAY18904.1"/>
    <property type="molecule type" value="Genomic_DNA"/>
</dbReference>
<dbReference type="SMR" id="A2DKV1"/>
<dbReference type="RefSeq" id="XP_001579890.1">
    <property type="nucleotide sequence ID" value="XM_001579840.1"/>
</dbReference>
<keyword evidence="1" id="KW-0040">ANK repeat</keyword>
<evidence type="ECO:0000259" key="2">
    <source>
        <dbReference type="Pfam" id="PF11929"/>
    </source>
</evidence>
<dbReference type="Pfam" id="PF00023">
    <property type="entry name" value="Ank"/>
    <property type="match status" value="1"/>
</dbReference>
<dbReference type="Pfam" id="PF11929">
    <property type="entry name" value="DUF3447"/>
    <property type="match status" value="1"/>
</dbReference>
<feature type="repeat" description="ANK" evidence="1">
    <location>
        <begin position="483"/>
        <end position="512"/>
    </location>
</feature>
<dbReference type="SUPFAM" id="SSF140860">
    <property type="entry name" value="Pseudo ankyrin repeat-like"/>
    <property type="match status" value="1"/>
</dbReference>
<dbReference type="Pfam" id="PF12796">
    <property type="entry name" value="Ank_2"/>
    <property type="match status" value="2"/>
</dbReference>
<dbReference type="Gene3D" id="1.25.40.20">
    <property type="entry name" value="Ankyrin repeat-containing domain"/>
    <property type="match status" value="4"/>
</dbReference>
<dbReference type="PANTHER" id="PTHR24182:SF13">
    <property type="entry name" value="LD18443P"/>
    <property type="match status" value="1"/>
</dbReference>
<dbReference type="VEuPathDB" id="TrichDB:TVAGG3_0361340"/>
<feature type="repeat" description="ANK" evidence="1">
    <location>
        <begin position="450"/>
        <end position="479"/>
    </location>
</feature>
<feature type="repeat" description="ANK" evidence="1">
    <location>
        <begin position="414"/>
        <end position="446"/>
    </location>
</feature>
<evidence type="ECO:0000313" key="4">
    <source>
        <dbReference type="Proteomes" id="UP000001542"/>
    </source>
</evidence>
<dbReference type="PANTHER" id="PTHR24182">
    <property type="entry name" value="ANKYRIN REPEAT AND SOCS BOX CONTAINING 4"/>
    <property type="match status" value="1"/>
</dbReference>
<reference evidence="3" key="2">
    <citation type="journal article" date="2007" name="Science">
        <title>Draft genome sequence of the sexually transmitted pathogen Trichomonas vaginalis.</title>
        <authorList>
            <person name="Carlton J.M."/>
            <person name="Hirt R.P."/>
            <person name="Silva J.C."/>
            <person name="Delcher A.L."/>
            <person name="Schatz M."/>
            <person name="Zhao Q."/>
            <person name="Wortman J.R."/>
            <person name="Bidwell S.L."/>
            <person name="Alsmark U.C.M."/>
            <person name="Besteiro S."/>
            <person name="Sicheritz-Ponten T."/>
            <person name="Noel C.J."/>
            <person name="Dacks J.B."/>
            <person name="Foster P.G."/>
            <person name="Simillion C."/>
            <person name="Van de Peer Y."/>
            <person name="Miranda-Saavedra D."/>
            <person name="Barton G.J."/>
            <person name="Westrop G.D."/>
            <person name="Mueller S."/>
            <person name="Dessi D."/>
            <person name="Fiori P.L."/>
            <person name="Ren Q."/>
            <person name="Paulsen I."/>
            <person name="Zhang H."/>
            <person name="Bastida-Corcuera F.D."/>
            <person name="Simoes-Barbosa A."/>
            <person name="Brown M.T."/>
            <person name="Hayes R.D."/>
            <person name="Mukherjee M."/>
            <person name="Okumura C.Y."/>
            <person name="Schneider R."/>
            <person name="Smith A.J."/>
            <person name="Vanacova S."/>
            <person name="Villalvazo M."/>
            <person name="Haas B.J."/>
            <person name="Pertea M."/>
            <person name="Feldblyum T.V."/>
            <person name="Utterback T.R."/>
            <person name="Shu C.L."/>
            <person name="Osoegawa K."/>
            <person name="de Jong P.J."/>
            <person name="Hrdy I."/>
            <person name="Horvathova L."/>
            <person name="Zubacova Z."/>
            <person name="Dolezal P."/>
            <person name="Malik S.B."/>
            <person name="Logsdon J.M. Jr."/>
            <person name="Henze K."/>
            <person name="Gupta A."/>
            <person name="Wang C.C."/>
            <person name="Dunne R.L."/>
            <person name="Upcroft J.A."/>
            <person name="Upcroft P."/>
            <person name="White O."/>
            <person name="Salzberg S.L."/>
            <person name="Tang P."/>
            <person name="Chiu C.-H."/>
            <person name="Lee Y.-S."/>
            <person name="Embley T.M."/>
            <person name="Coombs G.H."/>
            <person name="Mottram J.C."/>
            <person name="Tachezy J."/>
            <person name="Fraser-Liggett C.M."/>
            <person name="Johnson P.J."/>
        </authorList>
    </citation>
    <scope>NUCLEOTIDE SEQUENCE [LARGE SCALE GENOMIC DNA]</scope>
    <source>
        <strain evidence="3">G3</strain>
    </source>
</reference>
<dbReference type="PROSITE" id="PS50088">
    <property type="entry name" value="ANK_REPEAT"/>
    <property type="match status" value="7"/>
</dbReference>
<dbReference type="OrthoDB" id="5406014at2759"/>
<dbReference type="AlphaFoldDB" id="A2DKV1"/>
<dbReference type="InterPro" id="IPR036770">
    <property type="entry name" value="Ankyrin_rpt-contain_sf"/>
</dbReference>
<feature type="repeat" description="ANK" evidence="1">
    <location>
        <begin position="348"/>
        <end position="380"/>
    </location>
</feature>
<gene>
    <name evidence="3" type="ORF">TVAG_146470</name>
</gene>